<protein>
    <recommendedName>
        <fullName evidence="8">Rhodopsin domain-containing protein</fullName>
    </recommendedName>
</protein>
<dbReference type="OrthoDB" id="10017208at2759"/>
<evidence type="ECO:0000256" key="5">
    <source>
        <dbReference type="ARBA" id="ARBA00038359"/>
    </source>
</evidence>
<feature type="compositionally biased region" description="Polar residues" evidence="6">
    <location>
        <begin position="309"/>
        <end position="322"/>
    </location>
</feature>
<feature type="compositionally biased region" description="Basic and acidic residues" evidence="6">
    <location>
        <begin position="341"/>
        <end position="375"/>
    </location>
</feature>
<dbReference type="Pfam" id="PF20684">
    <property type="entry name" value="Fung_rhodopsin"/>
    <property type="match status" value="1"/>
</dbReference>
<proteinExistence type="inferred from homology"/>
<comment type="subcellular location">
    <subcellularLocation>
        <location evidence="1">Membrane</location>
        <topology evidence="1">Multi-pass membrane protein</topology>
    </subcellularLocation>
</comment>
<feature type="transmembrane region" description="Helical" evidence="7">
    <location>
        <begin position="198"/>
        <end position="220"/>
    </location>
</feature>
<dbReference type="PANTHER" id="PTHR33048:SF47">
    <property type="entry name" value="INTEGRAL MEMBRANE PROTEIN-RELATED"/>
    <property type="match status" value="1"/>
</dbReference>
<evidence type="ECO:0000313" key="9">
    <source>
        <dbReference type="EMBL" id="CAF9935581.1"/>
    </source>
</evidence>
<evidence type="ECO:0000256" key="3">
    <source>
        <dbReference type="ARBA" id="ARBA00022989"/>
    </source>
</evidence>
<organism evidence="9 10">
    <name type="scientific">Heterodermia speciosa</name>
    <dbReference type="NCBI Taxonomy" id="116794"/>
    <lineage>
        <taxon>Eukaryota</taxon>
        <taxon>Fungi</taxon>
        <taxon>Dikarya</taxon>
        <taxon>Ascomycota</taxon>
        <taxon>Pezizomycotina</taxon>
        <taxon>Lecanoromycetes</taxon>
        <taxon>OSLEUM clade</taxon>
        <taxon>Lecanoromycetidae</taxon>
        <taxon>Caliciales</taxon>
        <taxon>Physciaceae</taxon>
        <taxon>Heterodermia</taxon>
    </lineage>
</organism>
<dbReference type="AlphaFoldDB" id="A0A8H3G3L2"/>
<name>A0A8H3G3L2_9LECA</name>
<dbReference type="GO" id="GO:0016020">
    <property type="term" value="C:membrane"/>
    <property type="evidence" value="ECO:0007669"/>
    <property type="project" value="UniProtKB-SubCell"/>
</dbReference>
<feature type="transmembrane region" description="Helical" evidence="7">
    <location>
        <begin position="154"/>
        <end position="177"/>
    </location>
</feature>
<dbReference type="InterPro" id="IPR052337">
    <property type="entry name" value="SAT4-like"/>
</dbReference>
<evidence type="ECO:0000256" key="6">
    <source>
        <dbReference type="SAM" id="MobiDB-lite"/>
    </source>
</evidence>
<feature type="transmembrane region" description="Helical" evidence="7">
    <location>
        <begin position="70"/>
        <end position="91"/>
    </location>
</feature>
<feature type="region of interest" description="Disordered" evidence="6">
    <location>
        <begin position="308"/>
        <end position="387"/>
    </location>
</feature>
<dbReference type="EMBL" id="CAJPDS010000084">
    <property type="protein sequence ID" value="CAF9935581.1"/>
    <property type="molecule type" value="Genomic_DNA"/>
</dbReference>
<reference evidence="9" key="1">
    <citation type="submission" date="2021-03" db="EMBL/GenBank/DDBJ databases">
        <authorList>
            <person name="Tagirdzhanova G."/>
        </authorList>
    </citation>
    <scope>NUCLEOTIDE SEQUENCE</scope>
</reference>
<comment type="similarity">
    <text evidence="5">Belongs to the SAT4 family.</text>
</comment>
<feature type="transmembrane region" description="Helical" evidence="7">
    <location>
        <begin position="20"/>
        <end position="40"/>
    </location>
</feature>
<accession>A0A8H3G3L2</accession>
<dbReference type="InterPro" id="IPR049326">
    <property type="entry name" value="Rhodopsin_dom_fungi"/>
</dbReference>
<evidence type="ECO:0000256" key="4">
    <source>
        <dbReference type="ARBA" id="ARBA00023136"/>
    </source>
</evidence>
<evidence type="ECO:0000313" key="10">
    <source>
        <dbReference type="Proteomes" id="UP000664521"/>
    </source>
</evidence>
<feature type="transmembrane region" description="Helical" evidence="7">
    <location>
        <begin position="232"/>
        <end position="254"/>
    </location>
</feature>
<keyword evidence="10" id="KW-1185">Reference proteome</keyword>
<keyword evidence="2 7" id="KW-0812">Transmembrane</keyword>
<evidence type="ECO:0000256" key="2">
    <source>
        <dbReference type="ARBA" id="ARBA00022692"/>
    </source>
</evidence>
<feature type="transmembrane region" description="Helical" evidence="7">
    <location>
        <begin position="120"/>
        <end position="142"/>
    </location>
</feature>
<sequence>MSLEQPPPGIDLNADQGNRIISSMVALIVLPTIFVILRLFSRRISRAGFWWDDALVVGALVRLAEMDPKWLRRSMLTAVNAAVMLWTVYIGHTQRENEFGRHLWVLKDPAKYTRVFLKILYVYVIFYYCAVVCIKFAILAFYCRIFPVSEIKWRLYLGYFLVAGYGIGALITTTFQCQPIHAFWDVKTPRHCISGDKILIIPGAVNAVLDFMVVALPLPLLWKLRTTVHQKWVLTGLFACAGFVCVISVIRLVVLSRLTAFDVTWNYVNSAIWSAAEPCMGVIASCIPSLRPLLSLLLRGTTRATGTLHSKSAQNTSSSHSMFSKRDRQGDEIDLVPTPSGERESFARLGDEERGVGSSRWGHEVEVKGGKEKKSVGFSQQEDESSLEEIIPQGGIKVKSEVVVTSSEWEWKDRLY</sequence>
<evidence type="ECO:0000259" key="8">
    <source>
        <dbReference type="Pfam" id="PF20684"/>
    </source>
</evidence>
<dbReference type="Proteomes" id="UP000664521">
    <property type="component" value="Unassembled WGS sequence"/>
</dbReference>
<keyword evidence="3 7" id="KW-1133">Transmembrane helix</keyword>
<feature type="domain" description="Rhodopsin" evidence="8">
    <location>
        <begin position="37"/>
        <end position="295"/>
    </location>
</feature>
<evidence type="ECO:0000256" key="7">
    <source>
        <dbReference type="SAM" id="Phobius"/>
    </source>
</evidence>
<evidence type="ECO:0000256" key="1">
    <source>
        <dbReference type="ARBA" id="ARBA00004141"/>
    </source>
</evidence>
<dbReference type="PANTHER" id="PTHR33048">
    <property type="entry name" value="PTH11-LIKE INTEGRAL MEMBRANE PROTEIN (AFU_ORTHOLOGUE AFUA_5G11245)"/>
    <property type="match status" value="1"/>
</dbReference>
<comment type="caution">
    <text evidence="9">The sequence shown here is derived from an EMBL/GenBank/DDBJ whole genome shotgun (WGS) entry which is preliminary data.</text>
</comment>
<gene>
    <name evidence="9" type="ORF">HETSPECPRED_009828</name>
</gene>
<keyword evidence="4 7" id="KW-0472">Membrane</keyword>